<evidence type="ECO:0000313" key="2">
    <source>
        <dbReference type="EMBL" id="MFC6954860.1"/>
    </source>
</evidence>
<keyword evidence="1" id="KW-0472">Membrane</keyword>
<dbReference type="EMBL" id="JBHSXN010000004">
    <property type="protein sequence ID" value="MFC6954860.1"/>
    <property type="molecule type" value="Genomic_DNA"/>
</dbReference>
<dbReference type="RefSeq" id="WP_336351803.1">
    <property type="nucleotide sequence ID" value="NZ_JAZAQL010000004.1"/>
</dbReference>
<dbReference type="Proteomes" id="UP001596395">
    <property type="component" value="Unassembled WGS sequence"/>
</dbReference>
<evidence type="ECO:0000313" key="3">
    <source>
        <dbReference type="Proteomes" id="UP001596395"/>
    </source>
</evidence>
<proteinExistence type="predicted"/>
<reference evidence="2 3" key="1">
    <citation type="journal article" date="2019" name="Int. J. Syst. Evol. Microbiol.">
        <title>The Global Catalogue of Microorganisms (GCM) 10K type strain sequencing project: providing services to taxonomists for standard genome sequencing and annotation.</title>
        <authorList>
            <consortium name="The Broad Institute Genomics Platform"/>
            <consortium name="The Broad Institute Genome Sequencing Center for Infectious Disease"/>
            <person name="Wu L."/>
            <person name="Ma J."/>
        </authorList>
    </citation>
    <scope>NUCLEOTIDE SEQUENCE [LARGE SCALE GENOMIC DNA]</scope>
    <source>
        <strain evidence="2 3">GX26</strain>
    </source>
</reference>
<feature type="transmembrane region" description="Helical" evidence="1">
    <location>
        <begin position="75"/>
        <end position="97"/>
    </location>
</feature>
<keyword evidence="1" id="KW-0812">Transmembrane</keyword>
<evidence type="ECO:0000256" key="1">
    <source>
        <dbReference type="SAM" id="Phobius"/>
    </source>
</evidence>
<protein>
    <submittedName>
        <fullName evidence="2">Uncharacterized protein</fullName>
    </submittedName>
</protein>
<dbReference type="AlphaFoldDB" id="A0ABD5VKX8"/>
<organism evidence="2 3">
    <name type="scientific">Halorubellus litoreus</name>
    <dbReference type="NCBI Taxonomy" id="755308"/>
    <lineage>
        <taxon>Archaea</taxon>
        <taxon>Methanobacteriati</taxon>
        <taxon>Methanobacteriota</taxon>
        <taxon>Stenosarchaea group</taxon>
        <taxon>Halobacteria</taxon>
        <taxon>Halobacteriales</taxon>
        <taxon>Halorubellaceae</taxon>
        <taxon>Halorubellus</taxon>
    </lineage>
</organism>
<accession>A0ABD5VKX8</accession>
<sequence>MDRRALLPGGVAIAGTLAIVIGVHTELLTMRPGTAGTIETGWGGSLNHEEELLAGLSVVATSSAFAAIRWRRAALLAQAVGGVVLFYALRAVVGYSFDPTLGIYTGLPVLDGTNGRVIFGAEPYLLVLGGLLLIVAGVLGFRGWPRAGDPDTVAENTRDHSLSESAET</sequence>
<keyword evidence="1" id="KW-1133">Transmembrane helix</keyword>
<name>A0ABD5VKX8_9EURY</name>
<gene>
    <name evidence="2" type="ORF">ACFQGB_18485</name>
</gene>
<keyword evidence="3" id="KW-1185">Reference proteome</keyword>
<feature type="transmembrane region" description="Helical" evidence="1">
    <location>
        <begin position="52"/>
        <end position="68"/>
    </location>
</feature>
<feature type="transmembrane region" description="Helical" evidence="1">
    <location>
        <begin position="117"/>
        <end position="141"/>
    </location>
</feature>
<comment type="caution">
    <text evidence="2">The sequence shown here is derived from an EMBL/GenBank/DDBJ whole genome shotgun (WGS) entry which is preliminary data.</text>
</comment>